<keyword evidence="2" id="KW-1185">Reference proteome</keyword>
<protein>
    <recommendedName>
        <fullName evidence="3">DUF4136 domain-containing protein</fullName>
    </recommendedName>
</protein>
<gene>
    <name evidence="1" type="ORF">JHL17_13370</name>
</gene>
<sequence>MLNRTTSPHQKAFRLLFLLLAGGVPPDGADAAEAEAVFVGEKRMQAFDFWIRYPDYLADELLNLFGQSRDAALLDQAAAIVQDREPDLRRYPMVRFRYGAYERMDDAVAILEYRGLVKVRMRDMGHYGETDFLIRPGTRELADRAIAEHPVLRWYADRAALVNRVAGGQSGDALKERQYRRIEYARTPLNRTIPGIADTVVARLRDLLDGHNGGSR</sequence>
<accession>A0ABS1F4Q6</accession>
<reference evidence="2" key="1">
    <citation type="submission" date="2021-01" db="EMBL/GenBank/DDBJ databases">
        <title>Genome public.</title>
        <authorList>
            <person name="Liu C."/>
            <person name="Sun Q."/>
        </authorList>
    </citation>
    <scope>NUCLEOTIDE SEQUENCE [LARGE SCALE GENOMIC DNA]</scope>
    <source>
        <strain evidence="2">YIM B02556</strain>
    </source>
</reference>
<proteinExistence type="predicted"/>
<evidence type="ECO:0008006" key="3">
    <source>
        <dbReference type="Google" id="ProtNLM"/>
    </source>
</evidence>
<comment type="caution">
    <text evidence="1">The sequence shown here is derived from an EMBL/GenBank/DDBJ whole genome shotgun (WGS) entry which is preliminary data.</text>
</comment>
<organism evidence="1 2">
    <name type="scientific">Azospirillum endophyticum</name>
    <dbReference type="NCBI Taxonomy" id="2800326"/>
    <lineage>
        <taxon>Bacteria</taxon>
        <taxon>Pseudomonadati</taxon>
        <taxon>Pseudomonadota</taxon>
        <taxon>Alphaproteobacteria</taxon>
        <taxon>Rhodospirillales</taxon>
        <taxon>Azospirillaceae</taxon>
        <taxon>Azospirillum</taxon>
    </lineage>
</organism>
<dbReference type="EMBL" id="JAENHM010000041">
    <property type="protein sequence ID" value="MBK1838404.1"/>
    <property type="molecule type" value="Genomic_DNA"/>
</dbReference>
<name>A0ABS1F4Q6_9PROT</name>
<evidence type="ECO:0000313" key="2">
    <source>
        <dbReference type="Proteomes" id="UP000652760"/>
    </source>
</evidence>
<evidence type="ECO:0000313" key="1">
    <source>
        <dbReference type="EMBL" id="MBK1838404.1"/>
    </source>
</evidence>
<dbReference type="RefSeq" id="WP_200193858.1">
    <property type="nucleotide sequence ID" value="NZ_JAENHM010000041.1"/>
</dbReference>
<dbReference type="Proteomes" id="UP000652760">
    <property type="component" value="Unassembled WGS sequence"/>
</dbReference>